<reference evidence="2 3" key="1">
    <citation type="submission" date="2020-02" db="EMBL/GenBank/DDBJ databases">
        <title>Draft genome sequence of Haematococcus lacustris strain NIES-144.</title>
        <authorList>
            <person name="Morimoto D."/>
            <person name="Nakagawa S."/>
            <person name="Yoshida T."/>
            <person name="Sawayama S."/>
        </authorList>
    </citation>
    <scope>NUCLEOTIDE SEQUENCE [LARGE SCALE GENOMIC DNA]</scope>
    <source>
        <strain evidence="2 3">NIES-144</strain>
    </source>
</reference>
<dbReference type="Proteomes" id="UP000485058">
    <property type="component" value="Unassembled WGS sequence"/>
</dbReference>
<name>A0A699ZYJ5_HAELA</name>
<evidence type="ECO:0000256" key="1">
    <source>
        <dbReference type="SAM" id="MobiDB-lite"/>
    </source>
</evidence>
<accession>A0A699ZYJ5</accession>
<comment type="caution">
    <text evidence="2">The sequence shown here is derived from an EMBL/GenBank/DDBJ whole genome shotgun (WGS) entry which is preliminary data.</text>
</comment>
<sequence length="120" mass="12481">MLHNSPGAVGWTCRQLDTTSLPASPREAGATGPANIISTAAEGQRDLGQPTHQWQHLPPLPPQQQQGLQPDSSAEQHGSMASSMADLGNGQADAAPVVAPVLLPRTSLSKAEQEQQCLSA</sequence>
<dbReference type="EMBL" id="BLLF01001764">
    <property type="protein sequence ID" value="GFH21112.1"/>
    <property type="molecule type" value="Genomic_DNA"/>
</dbReference>
<gene>
    <name evidence="2" type="ORF">HaLaN_18352</name>
</gene>
<protein>
    <submittedName>
        <fullName evidence="2">Uncharacterized protein</fullName>
    </submittedName>
</protein>
<feature type="region of interest" description="Disordered" evidence="1">
    <location>
        <begin position="1"/>
        <end position="92"/>
    </location>
</feature>
<organism evidence="2 3">
    <name type="scientific">Haematococcus lacustris</name>
    <name type="common">Green alga</name>
    <name type="synonym">Haematococcus pluvialis</name>
    <dbReference type="NCBI Taxonomy" id="44745"/>
    <lineage>
        <taxon>Eukaryota</taxon>
        <taxon>Viridiplantae</taxon>
        <taxon>Chlorophyta</taxon>
        <taxon>core chlorophytes</taxon>
        <taxon>Chlorophyceae</taxon>
        <taxon>CS clade</taxon>
        <taxon>Chlamydomonadales</taxon>
        <taxon>Haematococcaceae</taxon>
        <taxon>Haematococcus</taxon>
    </lineage>
</organism>
<dbReference type="AlphaFoldDB" id="A0A699ZYJ5"/>
<evidence type="ECO:0000313" key="3">
    <source>
        <dbReference type="Proteomes" id="UP000485058"/>
    </source>
</evidence>
<keyword evidence="3" id="KW-1185">Reference proteome</keyword>
<feature type="compositionally biased region" description="Polar residues" evidence="1">
    <location>
        <begin position="71"/>
        <end position="82"/>
    </location>
</feature>
<evidence type="ECO:0000313" key="2">
    <source>
        <dbReference type="EMBL" id="GFH21112.1"/>
    </source>
</evidence>
<feature type="compositionally biased region" description="Low complexity" evidence="1">
    <location>
        <begin position="49"/>
        <end position="70"/>
    </location>
</feature>
<proteinExistence type="predicted"/>